<dbReference type="STRING" id="1123360.thalar_01791"/>
<name>S9RLH2_9RHOB</name>
<comment type="caution">
    <text evidence="1">The sequence shown here is derived from an EMBL/GenBank/DDBJ whole genome shotgun (WGS) entry which is preliminary data.</text>
</comment>
<keyword evidence="2" id="KW-1185">Reference proteome</keyword>
<dbReference type="Proteomes" id="UP000015351">
    <property type="component" value="Unassembled WGS sequence"/>
</dbReference>
<evidence type="ECO:0000313" key="2">
    <source>
        <dbReference type="Proteomes" id="UP000015351"/>
    </source>
</evidence>
<protein>
    <submittedName>
        <fullName evidence="1">Uncharacterized protein</fullName>
    </submittedName>
</protein>
<reference evidence="2" key="1">
    <citation type="journal article" date="2013" name="Stand. Genomic Sci.">
        <title>Genome sequence of the Litoreibacter arenae type strain (DSM 19593(T)), a member of the Roseobacter clade isolated from sea sand.</title>
        <authorList>
            <person name="Riedel T."/>
            <person name="Fiebig A."/>
            <person name="Petersen J."/>
            <person name="Gronow S."/>
            <person name="Kyrpides N.C."/>
            <person name="Goker M."/>
            <person name="Klenk H.P."/>
        </authorList>
    </citation>
    <scope>NUCLEOTIDE SEQUENCE [LARGE SCALE GENOMIC DNA]</scope>
    <source>
        <strain evidence="2">DSM 19593</strain>
    </source>
</reference>
<proteinExistence type="predicted"/>
<dbReference type="HOGENOM" id="CLU_2093877_0_0_5"/>
<sequence>MTKNDYEAEAARLALRTRDGRFALVRAMHQKVNEQDVEECLNELLNQFPNDKFIGSDFVSHTFECQKCSDWIEVGANTYRGPAFIARIDVVAQERNRASDAQRGVSLGYYTPGDVN</sequence>
<gene>
    <name evidence="1" type="ORF">thalar_01791</name>
</gene>
<organism evidence="1 2">
    <name type="scientific">Litoreibacter arenae DSM 19593</name>
    <dbReference type="NCBI Taxonomy" id="1123360"/>
    <lineage>
        <taxon>Bacteria</taxon>
        <taxon>Pseudomonadati</taxon>
        <taxon>Pseudomonadota</taxon>
        <taxon>Alphaproteobacteria</taxon>
        <taxon>Rhodobacterales</taxon>
        <taxon>Roseobacteraceae</taxon>
        <taxon>Litoreibacter</taxon>
    </lineage>
</organism>
<dbReference type="AlphaFoldDB" id="S9RLH2"/>
<accession>S9RLH2</accession>
<evidence type="ECO:0000313" key="1">
    <source>
        <dbReference type="EMBL" id="EPX78975.1"/>
    </source>
</evidence>
<dbReference type="EMBL" id="AONI01000010">
    <property type="protein sequence ID" value="EPX78975.1"/>
    <property type="molecule type" value="Genomic_DNA"/>
</dbReference>